<keyword evidence="1" id="KW-0732">Signal</keyword>
<proteinExistence type="predicted"/>
<name>A0A6L3ZIY1_9FLAO</name>
<comment type="caution">
    <text evidence="2">The sequence shown here is derived from an EMBL/GenBank/DDBJ whole genome shotgun (WGS) entry which is preliminary data.</text>
</comment>
<accession>A0A6L3ZIY1</accession>
<organism evidence="2 3">
    <name type="scientific">Phaeocystidibacter marisrubri</name>
    <dbReference type="NCBI Taxonomy" id="1577780"/>
    <lineage>
        <taxon>Bacteria</taxon>
        <taxon>Pseudomonadati</taxon>
        <taxon>Bacteroidota</taxon>
        <taxon>Flavobacteriia</taxon>
        <taxon>Flavobacteriales</taxon>
        <taxon>Phaeocystidibacteraceae</taxon>
        <taxon>Phaeocystidibacter</taxon>
    </lineage>
</organism>
<gene>
    <name evidence="2" type="ORF">F8C82_03190</name>
</gene>
<keyword evidence="3" id="KW-1185">Reference proteome</keyword>
<dbReference type="EMBL" id="WBVQ01000001">
    <property type="protein sequence ID" value="KAB2817415.1"/>
    <property type="molecule type" value="Genomic_DNA"/>
</dbReference>
<sequence length="298" mass="34563">MIRTLATALLLFPSICLAQFHNPWNVEVGFDIGPSNLALDDQLPSEKNYLQSPFQVPYDTSQYLFAHDYRGIWIRSQGRIDLGINFQFTHEDGYTFGLGYKTGFVPNAKPRVYNRSTGLGESYSRSLEIAFNSVQTQFGWDFFHERWNISKSHTLRLMGYVGYSWMSVNDDYTYHYVEHNGSNEMEVNSEESFTWTAGGINWGFGLNYLWFPNKNRQGIGLGITARFERHYMQYQEMNRNSYILNGSDEMPSLSKKEIFYVFDGETSSNNNSSTHFEKVTSHMDNLHVGLLICYRFGR</sequence>
<dbReference type="AlphaFoldDB" id="A0A6L3ZIY1"/>
<reference evidence="2 3" key="1">
    <citation type="submission" date="2019-10" db="EMBL/GenBank/DDBJ databases">
        <title>Genome sequence of Phaeocystidibacter marisrubri JCM30614 (type strain).</title>
        <authorList>
            <person name="Bowman J.P."/>
        </authorList>
    </citation>
    <scope>NUCLEOTIDE SEQUENCE [LARGE SCALE GENOMIC DNA]</scope>
    <source>
        <strain evidence="2 3">JCM 30614</strain>
    </source>
</reference>
<dbReference type="Proteomes" id="UP000484164">
    <property type="component" value="Unassembled WGS sequence"/>
</dbReference>
<evidence type="ECO:0000256" key="1">
    <source>
        <dbReference type="SAM" id="SignalP"/>
    </source>
</evidence>
<dbReference type="RefSeq" id="WP_151691986.1">
    <property type="nucleotide sequence ID" value="NZ_BMGX01000002.1"/>
</dbReference>
<evidence type="ECO:0000313" key="3">
    <source>
        <dbReference type="Proteomes" id="UP000484164"/>
    </source>
</evidence>
<dbReference type="OrthoDB" id="9820702at2"/>
<evidence type="ECO:0000313" key="2">
    <source>
        <dbReference type="EMBL" id="KAB2817415.1"/>
    </source>
</evidence>
<feature type="chain" id="PRO_5026979917" description="Outer membrane beta-barrel protein" evidence="1">
    <location>
        <begin position="19"/>
        <end position="298"/>
    </location>
</feature>
<evidence type="ECO:0008006" key="4">
    <source>
        <dbReference type="Google" id="ProtNLM"/>
    </source>
</evidence>
<feature type="signal peptide" evidence="1">
    <location>
        <begin position="1"/>
        <end position="18"/>
    </location>
</feature>
<protein>
    <recommendedName>
        <fullName evidence="4">Outer membrane beta-barrel protein</fullName>
    </recommendedName>
</protein>